<feature type="region of interest" description="Disordered" evidence="1">
    <location>
        <begin position="1"/>
        <end position="27"/>
    </location>
</feature>
<sequence length="255" mass="29431">MEQPPNSSENLPADEKPEKSFGSKKSNKLAKTFRAAALGAVLVGTSGDRMKEKETWTDMKERARQELKTEGVTSEQKSGNIPGVNHLINKTITPANYALNWHELREMALHNLREGRQQLRPEREDAWRLYLGLAQKHDTFGISDFKPTKSKEDKYYFKINSFPNHFDSAGIQKILSDIEFKKKYPNNKSPTFDFETAIMGEYSWSKGEDEQGPYISYYDKWDLSNPVEKIGIVGKPFEIYDRIYYDPQTFEKISP</sequence>
<dbReference type="EMBL" id="MHRX01000052">
    <property type="protein sequence ID" value="OHA32139.1"/>
    <property type="molecule type" value="Genomic_DNA"/>
</dbReference>
<reference evidence="2 3" key="1">
    <citation type="journal article" date="2016" name="Nat. Commun.">
        <title>Thousands of microbial genomes shed light on interconnected biogeochemical processes in an aquifer system.</title>
        <authorList>
            <person name="Anantharaman K."/>
            <person name="Brown C.T."/>
            <person name="Hug L.A."/>
            <person name="Sharon I."/>
            <person name="Castelle C.J."/>
            <person name="Probst A.J."/>
            <person name="Thomas B.C."/>
            <person name="Singh A."/>
            <person name="Wilkins M.J."/>
            <person name="Karaoz U."/>
            <person name="Brodie E.L."/>
            <person name="Williams K.H."/>
            <person name="Hubbard S.S."/>
            <person name="Banfield J.F."/>
        </authorList>
    </citation>
    <scope>NUCLEOTIDE SEQUENCE [LARGE SCALE GENOMIC DNA]</scope>
</reference>
<organism evidence="2 3">
    <name type="scientific">Candidatus Taylorbacteria bacterium RIFCSPLOWO2_01_FULL_45_15b</name>
    <dbReference type="NCBI Taxonomy" id="1802319"/>
    <lineage>
        <taxon>Bacteria</taxon>
        <taxon>Candidatus Tayloriibacteriota</taxon>
    </lineage>
</organism>
<feature type="compositionally biased region" description="Polar residues" evidence="1">
    <location>
        <begin position="1"/>
        <end position="10"/>
    </location>
</feature>
<protein>
    <submittedName>
        <fullName evidence="2">Uncharacterized protein</fullName>
    </submittedName>
</protein>
<proteinExistence type="predicted"/>
<evidence type="ECO:0000313" key="3">
    <source>
        <dbReference type="Proteomes" id="UP000176221"/>
    </source>
</evidence>
<evidence type="ECO:0000256" key="1">
    <source>
        <dbReference type="SAM" id="MobiDB-lite"/>
    </source>
</evidence>
<dbReference type="AlphaFoldDB" id="A0A1G2N9T5"/>
<evidence type="ECO:0000313" key="2">
    <source>
        <dbReference type="EMBL" id="OHA32139.1"/>
    </source>
</evidence>
<gene>
    <name evidence="2" type="ORF">A2928_00380</name>
</gene>
<name>A0A1G2N9T5_9BACT</name>
<dbReference type="Proteomes" id="UP000176221">
    <property type="component" value="Unassembled WGS sequence"/>
</dbReference>
<comment type="caution">
    <text evidence="2">The sequence shown here is derived from an EMBL/GenBank/DDBJ whole genome shotgun (WGS) entry which is preliminary data.</text>
</comment>
<accession>A0A1G2N9T5</accession>